<feature type="non-terminal residue" evidence="1">
    <location>
        <position position="1"/>
    </location>
</feature>
<evidence type="ECO:0000313" key="1">
    <source>
        <dbReference type="EMBL" id="CDW26135.1"/>
    </source>
</evidence>
<reference evidence="1" key="1">
    <citation type="submission" date="2014-05" db="EMBL/GenBank/DDBJ databases">
        <authorList>
            <person name="Chronopoulou M."/>
        </authorList>
    </citation>
    <scope>NUCLEOTIDE SEQUENCE</scope>
    <source>
        <tissue evidence="1">Whole organism</tissue>
    </source>
</reference>
<protein>
    <submittedName>
        <fullName evidence="1">Uncharacterized protein</fullName>
    </submittedName>
</protein>
<sequence length="56" mass="6631">FIFYYSDSILLTSKHQTTMRVSSRRSACRYVYSRLWHFGSSMMDLIIRDSGLLFSV</sequence>
<accession>A0A0K2TJY6</accession>
<dbReference type="EMBL" id="HACA01008774">
    <property type="protein sequence ID" value="CDW26135.1"/>
    <property type="molecule type" value="Transcribed_RNA"/>
</dbReference>
<organism evidence="1">
    <name type="scientific">Lepeophtheirus salmonis</name>
    <name type="common">Salmon louse</name>
    <name type="synonym">Caligus salmonis</name>
    <dbReference type="NCBI Taxonomy" id="72036"/>
    <lineage>
        <taxon>Eukaryota</taxon>
        <taxon>Metazoa</taxon>
        <taxon>Ecdysozoa</taxon>
        <taxon>Arthropoda</taxon>
        <taxon>Crustacea</taxon>
        <taxon>Multicrustacea</taxon>
        <taxon>Hexanauplia</taxon>
        <taxon>Copepoda</taxon>
        <taxon>Siphonostomatoida</taxon>
        <taxon>Caligidae</taxon>
        <taxon>Lepeophtheirus</taxon>
    </lineage>
</organism>
<proteinExistence type="predicted"/>
<dbReference type="AlphaFoldDB" id="A0A0K2TJY6"/>
<name>A0A0K2TJY6_LEPSM</name>